<evidence type="ECO:0000256" key="2">
    <source>
        <dbReference type="ARBA" id="ARBA00022676"/>
    </source>
</evidence>
<organism evidence="6 7">
    <name type="scientific">Cohnella pontilimi</name>
    <dbReference type="NCBI Taxonomy" id="2564100"/>
    <lineage>
        <taxon>Bacteria</taxon>
        <taxon>Bacillati</taxon>
        <taxon>Bacillota</taxon>
        <taxon>Bacilli</taxon>
        <taxon>Bacillales</taxon>
        <taxon>Paenibacillaceae</taxon>
        <taxon>Cohnella</taxon>
    </lineage>
</organism>
<keyword evidence="3 6" id="KW-0808">Transferase</keyword>
<evidence type="ECO:0000259" key="5">
    <source>
        <dbReference type="Pfam" id="PF00535"/>
    </source>
</evidence>
<name>A0A4U0FDB2_9BACL</name>
<dbReference type="EMBL" id="SUPK01000003">
    <property type="protein sequence ID" value="TJY42760.1"/>
    <property type="molecule type" value="Genomic_DNA"/>
</dbReference>
<sequence>MEPLIITVFYISCFIIFWAMIGYPISLKLIGKFYKTRQLIKDYSHQPTVTIMVVAHNEEKVILEKLNNLLQLDYPQEKMEILVSSDNSTDRTNEVVRQFIEEHKNKKIRLFEVKERKGKTNAQNEAQKTVTTEYLVMTDANSLMDKKAVKELLAAFTSIEIAYVTGKLSIVNQDASDVSSSEGRYWQSDLAIRELEGRIQTITAGNGAIYACRTNDYYDFDPIQCHDSAMPLFFALQGKRAICNHDAIAYEKAGENIEDEFGRKVRMNRVILKHIFPNIRIFNFFKFNWFSYFYFGHRTCRYLLWISHLSVFIANACIVQQSWFYTMAFIGQLAFYVLAIIQVIAKTKIKAFVLFFYYCVTVAAQWVGIYKIFLGKTTPFWEKAQSTR</sequence>
<evidence type="ECO:0000313" key="7">
    <source>
        <dbReference type="Proteomes" id="UP000309673"/>
    </source>
</evidence>
<dbReference type="Proteomes" id="UP000309673">
    <property type="component" value="Unassembled WGS sequence"/>
</dbReference>
<accession>A0A4U0FDB2</accession>
<evidence type="ECO:0000256" key="3">
    <source>
        <dbReference type="ARBA" id="ARBA00022679"/>
    </source>
</evidence>
<dbReference type="Gene3D" id="3.90.550.10">
    <property type="entry name" value="Spore Coat Polysaccharide Biosynthesis Protein SpsA, Chain A"/>
    <property type="match status" value="1"/>
</dbReference>
<evidence type="ECO:0000256" key="4">
    <source>
        <dbReference type="SAM" id="Phobius"/>
    </source>
</evidence>
<dbReference type="PANTHER" id="PTHR43630">
    <property type="entry name" value="POLY-BETA-1,6-N-ACETYL-D-GLUCOSAMINE SYNTHASE"/>
    <property type="match status" value="1"/>
</dbReference>
<feature type="transmembrane region" description="Helical" evidence="4">
    <location>
        <begin position="302"/>
        <end position="321"/>
    </location>
</feature>
<dbReference type="SUPFAM" id="SSF53448">
    <property type="entry name" value="Nucleotide-diphospho-sugar transferases"/>
    <property type="match status" value="1"/>
</dbReference>
<keyword evidence="4" id="KW-0812">Transmembrane</keyword>
<proteinExistence type="inferred from homology"/>
<comment type="similarity">
    <text evidence="1">Belongs to the glycosyltransferase 2 family.</text>
</comment>
<dbReference type="RefSeq" id="WP_136777179.1">
    <property type="nucleotide sequence ID" value="NZ_SUPK01000003.1"/>
</dbReference>
<keyword evidence="2" id="KW-0328">Glycosyltransferase</keyword>
<gene>
    <name evidence="6" type="ORF">E5161_07925</name>
</gene>
<comment type="caution">
    <text evidence="6">The sequence shown here is derived from an EMBL/GenBank/DDBJ whole genome shotgun (WGS) entry which is preliminary data.</text>
</comment>
<dbReference type="OrthoDB" id="9766299at2"/>
<dbReference type="PANTHER" id="PTHR43630:SF1">
    <property type="entry name" value="POLY-BETA-1,6-N-ACETYL-D-GLUCOSAMINE SYNTHASE"/>
    <property type="match status" value="1"/>
</dbReference>
<evidence type="ECO:0000256" key="1">
    <source>
        <dbReference type="ARBA" id="ARBA00006739"/>
    </source>
</evidence>
<dbReference type="InterPro" id="IPR001173">
    <property type="entry name" value="Glyco_trans_2-like"/>
</dbReference>
<evidence type="ECO:0000313" key="6">
    <source>
        <dbReference type="EMBL" id="TJY42760.1"/>
    </source>
</evidence>
<keyword evidence="4" id="KW-0472">Membrane</keyword>
<keyword evidence="4" id="KW-1133">Transmembrane helix</keyword>
<feature type="transmembrane region" description="Helical" evidence="4">
    <location>
        <begin position="327"/>
        <end position="345"/>
    </location>
</feature>
<feature type="domain" description="Glycosyltransferase 2-like" evidence="5">
    <location>
        <begin position="50"/>
        <end position="183"/>
    </location>
</feature>
<dbReference type="AlphaFoldDB" id="A0A4U0FDB2"/>
<feature type="transmembrane region" description="Helical" evidence="4">
    <location>
        <begin position="352"/>
        <end position="373"/>
    </location>
</feature>
<keyword evidence="7" id="KW-1185">Reference proteome</keyword>
<protein>
    <submittedName>
        <fullName evidence="6">Glycosyltransferase family 2 protein</fullName>
    </submittedName>
</protein>
<dbReference type="InterPro" id="IPR029044">
    <property type="entry name" value="Nucleotide-diphossugar_trans"/>
</dbReference>
<dbReference type="Pfam" id="PF00535">
    <property type="entry name" value="Glycos_transf_2"/>
    <property type="match status" value="1"/>
</dbReference>
<reference evidence="6 7" key="1">
    <citation type="submission" date="2019-04" db="EMBL/GenBank/DDBJ databases">
        <title>Cohnella sp. nov., isolated from soil.</title>
        <authorList>
            <person name="Kim W."/>
        </authorList>
    </citation>
    <scope>NUCLEOTIDE SEQUENCE [LARGE SCALE GENOMIC DNA]</scope>
    <source>
        <strain evidence="6 7">CAU 1483</strain>
    </source>
</reference>
<feature type="transmembrane region" description="Helical" evidence="4">
    <location>
        <begin position="6"/>
        <end position="27"/>
    </location>
</feature>
<dbReference type="CDD" id="cd06439">
    <property type="entry name" value="CESA_like_1"/>
    <property type="match status" value="1"/>
</dbReference>
<dbReference type="GO" id="GO:0016757">
    <property type="term" value="F:glycosyltransferase activity"/>
    <property type="evidence" value="ECO:0007669"/>
    <property type="project" value="UniProtKB-KW"/>
</dbReference>